<evidence type="ECO:0000256" key="2">
    <source>
        <dbReference type="ARBA" id="ARBA00022692"/>
    </source>
</evidence>
<gene>
    <name evidence="10" type="ORF">MAR_020562</name>
</gene>
<evidence type="ECO:0000259" key="9">
    <source>
        <dbReference type="Pfam" id="PF00520"/>
    </source>
</evidence>
<accession>A0ABY7E587</accession>
<reference evidence="10" key="1">
    <citation type="submission" date="2022-11" db="EMBL/GenBank/DDBJ databases">
        <title>Centuries of genome instability and evolution in soft-shell clam transmissible cancer (bioRxiv).</title>
        <authorList>
            <person name="Hart S.F.M."/>
            <person name="Yonemitsu M.A."/>
            <person name="Giersch R.M."/>
            <person name="Beal B.F."/>
            <person name="Arriagada G."/>
            <person name="Davis B.W."/>
            <person name="Ostrander E.A."/>
            <person name="Goff S.P."/>
            <person name="Metzger M.J."/>
        </authorList>
    </citation>
    <scope>NUCLEOTIDE SEQUENCE</scope>
    <source>
        <strain evidence="10">MELC-2E11</strain>
        <tissue evidence="10">Siphon/mantle</tissue>
    </source>
</reference>
<dbReference type="SMART" id="SM00248">
    <property type="entry name" value="ANK"/>
    <property type="match status" value="15"/>
</dbReference>
<evidence type="ECO:0000313" key="11">
    <source>
        <dbReference type="Proteomes" id="UP001164746"/>
    </source>
</evidence>
<keyword evidence="11" id="KW-1185">Reference proteome</keyword>
<evidence type="ECO:0000256" key="3">
    <source>
        <dbReference type="ARBA" id="ARBA00022737"/>
    </source>
</evidence>
<dbReference type="Pfam" id="PF00520">
    <property type="entry name" value="Ion_trans"/>
    <property type="match status" value="1"/>
</dbReference>
<dbReference type="Gene3D" id="1.25.40.20">
    <property type="entry name" value="Ankyrin repeat-containing domain"/>
    <property type="match status" value="5"/>
</dbReference>
<feature type="compositionally biased region" description="Basic residues" evidence="7">
    <location>
        <begin position="1227"/>
        <end position="1237"/>
    </location>
</feature>
<dbReference type="Proteomes" id="UP001164746">
    <property type="component" value="Chromosome 5"/>
</dbReference>
<dbReference type="EMBL" id="CP111016">
    <property type="protein sequence ID" value="WAR05193.1"/>
    <property type="molecule type" value="Genomic_DNA"/>
</dbReference>
<evidence type="ECO:0000256" key="1">
    <source>
        <dbReference type="ARBA" id="ARBA00004141"/>
    </source>
</evidence>
<keyword evidence="5" id="KW-0040">ANK repeat</keyword>
<evidence type="ECO:0000313" key="10">
    <source>
        <dbReference type="EMBL" id="WAR05193.1"/>
    </source>
</evidence>
<proteinExistence type="predicted"/>
<dbReference type="SUPFAM" id="SSF48403">
    <property type="entry name" value="Ankyrin repeat"/>
    <property type="match status" value="2"/>
</dbReference>
<dbReference type="PANTHER" id="PTHR24198">
    <property type="entry name" value="ANKYRIN REPEAT AND PROTEIN KINASE DOMAIN-CONTAINING PROTEIN"/>
    <property type="match status" value="1"/>
</dbReference>
<feature type="transmembrane region" description="Helical" evidence="8">
    <location>
        <begin position="1089"/>
        <end position="1108"/>
    </location>
</feature>
<feature type="transmembrane region" description="Helical" evidence="8">
    <location>
        <begin position="978"/>
        <end position="998"/>
    </location>
</feature>
<feature type="transmembrane region" description="Helical" evidence="8">
    <location>
        <begin position="896"/>
        <end position="916"/>
    </location>
</feature>
<name>A0ABY7E587_MYAAR</name>
<dbReference type="Pfam" id="PF12796">
    <property type="entry name" value="Ank_2"/>
    <property type="match status" value="4"/>
</dbReference>
<dbReference type="InterPro" id="IPR036770">
    <property type="entry name" value="Ankyrin_rpt-contain_sf"/>
</dbReference>
<feature type="transmembrane region" description="Helical" evidence="8">
    <location>
        <begin position="1019"/>
        <end position="1038"/>
    </location>
</feature>
<evidence type="ECO:0000256" key="7">
    <source>
        <dbReference type="SAM" id="MobiDB-lite"/>
    </source>
</evidence>
<evidence type="ECO:0000256" key="5">
    <source>
        <dbReference type="ARBA" id="ARBA00023043"/>
    </source>
</evidence>
<protein>
    <submittedName>
        <fullName evidence="10">SECG-like protein</fullName>
    </submittedName>
</protein>
<keyword evidence="2 8" id="KW-0812">Transmembrane</keyword>
<evidence type="ECO:0000256" key="8">
    <source>
        <dbReference type="SAM" id="Phobius"/>
    </source>
</evidence>
<keyword evidence="3" id="KW-0677">Repeat</keyword>
<comment type="subcellular location">
    <subcellularLocation>
        <location evidence="1">Membrane</location>
        <topology evidence="1">Multi-pass membrane protein</topology>
    </subcellularLocation>
</comment>
<keyword evidence="4 8" id="KW-1133">Transmembrane helix</keyword>
<dbReference type="InterPro" id="IPR005821">
    <property type="entry name" value="Ion_trans_dom"/>
</dbReference>
<feature type="region of interest" description="Disordered" evidence="7">
    <location>
        <begin position="1222"/>
        <end position="1244"/>
    </location>
</feature>
<organism evidence="10 11">
    <name type="scientific">Mya arenaria</name>
    <name type="common">Soft-shell clam</name>
    <dbReference type="NCBI Taxonomy" id="6604"/>
    <lineage>
        <taxon>Eukaryota</taxon>
        <taxon>Metazoa</taxon>
        <taxon>Spiralia</taxon>
        <taxon>Lophotrochozoa</taxon>
        <taxon>Mollusca</taxon>
        <taxon>Bivalvia</taxon>
        <taxon>Autobranchia</taxon>
        <taxon>Heteroconchia</taxon>
        <taxon>Euheterodonta</taxon>
        <taxon>Imparidentia</taxon>
        <taxon>Neoheterodontei</taxon>
        <taxon>Myida</taxon>
        <taxon>Myoidea</taxon>
        <taxon>Myidae</taxon>
        <taxon>Mya</taxon>
    </lineage>
</organism>
<evidence type="ECO:0000256" key="4">
    <source>
        <dbReference type="ARBA" id="ARBA00022989"/>
    </source>
</evidence>
<dbReference type="PANTHER" id="PTHR24198:SF165">
    <property type="entry name" value="ANKYRIN REPEAT-CONTAINING PROTEIN-RELATED"/>
    <property type="match status" value="1"/>
</dbReference>
<feature type="transmembrane region" description="Helical" evidence="8">
    <location>
        <begin position="852"/>
        <end position="876"/>
    </location>
</feature>
<feature type="domain" description="Ion transport" evidence="9">
    <location>
        <begin position="856"/>
        <end position="1117"/>
    </location>
</feature>
<dbReference type="InterPro" id="IPR002110">
    <property type="entry name" value="Ankyrin_rpt"/>
</dbReference>
<keyword evidence="6 8" id="KW-0472">Membrane</keyword>
<feature type="transmembrane region" description="Helical" evidence="8">
    <location>
        <begin position="945"/>
        <end position="966"/>
    </location>
</feature>
<dbReference type="PRINTS" id="PR01415">
    <property type="entry name" value="ANKYRIN"/>
</dbReference>
<evidence type="ECO:0000256" key="6">
    <source>
        <dbReference type="ARBA" id="ARBA00023136"/>
    </source>
</evidence>
<sequence length="1244" mass="141703">MDVPDRRRRSHKRKTLEVVNLMKPPLLKRKTESTIDQVEKRKLNLKLFDAINAGDIAEVEDVLEKLKKLVPIQDIRHPDTNENVLHAALAKDMTEFVKKTINSEHETIVTSFYVVRTSKIEGKRNLLHIATEKGDIEMVKYLLSKVRRREEKLQFIKQETVIDIQGQRPRLFSCLHLAAFYGFSDLIRLYLDEKIDVNHVNSKKDTALLWASRWGHIDTVRLLLEKRADPDVKNDKGSTALYWAIRYQFPKVVDILLKKGKADPCTTRKVGLVAPIIIASAYGNEEIVKMLLDHPAVDVNLKIRGGDTAIHNAAREGHSDVLKVLISKGANFDDQDEVGDTPLLLAAKHDFVHVVNELLLQGADIKARNHDGCDVWYYAIENDSTTLIQSLMEENSLNGMADRNPLCIAGSAGRCDKIQFILDMNVDPGTTDIDDNTFLHHAAMNNKYEVIEKFNSKLSLNIKNKNGDTPLHIACKSGNVQTIDALIDAKAKADIQNRNGEIPLHLVAQSERITPETASHLIDYTIKTHDWNSLNARDYAGNNALHVACKHATAGVLWEFRQIKISERDTNGFTPLHVAVRPGQPEILHMALDIFEKSKRDVSINEQSFGDGETVLHLAADQGHSDCVERLIKLGADIACADCNGDTVLHRLIKLCVDDEQNTHRHLKVLDVIMKGLVRWWCIRSMQPYPDNKDDEMYNEFKREAFHFAVYHLYNNDGLSVLDQGFKSAIPAIIQQILLMEDVTMFEHDGCSSLKITFDVTGLTPRTNEADVDETRRDSSKLPGALGKISPLISSKDGDIFEKNNTKTISSDNEHINISALEILVKNKSNNVTADILDLPPIKAIEEYYKSLVSLTFTFLMVLHIIYMSLFTYVGVDLCKQLRVEESKLGASDPETLLMYIVVPLEPVFIILYTFYTLGKKMVLKEYAREWKIEQTQGIHKVRKIVSYLVFPAVCVSYSALIFAWIGTFTTRYARQDYILSISLCVGWLLTISFTRGIRPIHYFYKLLLKMVLRDITRFMFVYLFVLMAFGFAFHASFQVSDSVSEMYASPAETLFVTFNMMIGMGDIFDEDFEIGMAEVGRSLTYTKIMYLFYIILSTIILLNLLIAMMSDSYSMILAENEVTWRIESINLGLDIETSMPFVRKLFRVKITKGHEALNKPCLDNRWTLTVDERDYINCMRTLHSRQIANTDYMSNKLDEMNSAIKQANERIVALAAKFDDNDQTRGRRKSKKKHSFKEKLFEK</sequence>